<dbReference type="FunFam" id="2.10.109.10:FF:000018">
    <property type="entry name" value="Mitochondrial inner membrane protease subunit"/>
    <property type="match status" value="1"/>
</dbReference>
<evidence type="ECO:0000256" key="9">
    <source>
        <dbReference type="RuleBase" id="RU362041"/>
    </source>
</evidence>
<dbReference type="GO" id="GO:0004252">
    <property type="term" value="F:serine-type endopeptidase activity"/>
    <property type="evidence" value="ECO:0007669"/>
    <property type="project" value="InterPro"/>
</dbReference>
<dbReference type="EMBL" id="CP048994">
    <property type="protein sequence ID" value="QID81662.1"/>
    <property type="molecule type" value="Genomic_DNA"/>
</dbReference>
<dbReference type="InterPro" id="IPR019757">
    <property type="entry name" value="Pept_S26A_signal_pept_1_Lys-AS"/>
</dbReference>
<dbReference type="Gene3D" id="2.10.109.10">
    <property type="entry name" value="Umud Fragment, subunit A"/>
    <property type="match status" value="1"/>
</dbReference>
<sequence length="190" mass="21433">MTVGTLPIWSKTFSYAIRSLCFLHIIHMYAYEFTETRGESMLPTLSATNDYVHVLKNFQNGRGIKMGDCIVALKPTDPNHRICKRVTGMPGDLVLVDPSTIVNYVGDVLVDEERFGTYIKVPEGHVWVTGDNLSHSLDSRTYNALPMGLIMGKIVAANNFDKPFWDGSIRNIWGFKWINNTFLDVQAKSN</sequence>
<dbReference type="PROSITE" id="PS00760">
    <property type="entry name" value="SPASE_I_2"/>
    <property type="match status" value="1"/>
</dbReference>
<name>A0A6C1DX88_SACPS</name>
<gene>
    <name evidence="11" type="primary">IMP1_1</name>
    <name evidence="11" type="ORF">GRS66_004053</name>
</gene>
<comment type="similarity">
    <text evidence="7">Belongs to the peptidase S26 family. IMP1 subfamily.</text>
</comment>
<reference evidence="11 12" key="1">
    <citation type="journal article" date="2019" name="BMC Genomics">
        <title>Chromosome level assembly and comparative genome analysis confirm lager-brewing yeasts originated from a single hybridization.</title>
        <authorList>
            <person name="Salazar A.N."/>
            <person name="Gorter de Vries A.R."/>
            <person name="van den Broek M."/>
            <person name="Brouwers N."/>
            <person name="de la Torre Cortes P."/>
            <person name="Kuijpers N.G.A."/>
            <person name="Daran J.G."/>
            <person name="Abeel T."/>
        </authorList>
    </citation>
    <scope>NUCLEOTIDE SEQUENCE [LARGE SCALE GENOMIC DNA]</scope>
    <source>
        <strain evidence="11 12">CBS 1483</strain>
    </source>
</reference>
<keyword evidence="2 9" id="KW-0645">Protease</keyword>
<dbReference type="OrthoDB" id="308440at2759"/>
<evidence type="ECO:0000256" key="3">
    <source>
        <dbReference type="ARBA" id="ARBA00022792"/>
    </source>
</evidence>
<keyword evidence="6" id="KW-0472">Membrane</keyword>
<evidence type="ECO:0000256" key="2">
    <source>
        <dbReference type="ARBA" id="ARBA00022670"/>
    </source>
</evidence>
<evidence type="ECO:0000313" key="11">
    <source>
        <dbReference type="EMBL" id="QID81662.1"/>
    </source>
</evidence>
<evidence type="ECO:0000256" key="5">
    <source>
        <dbReference type="ARBA" id="ARBA00023128"/>
    </source>
</evidence>
<dbReference type="GO" id="GO:0006627">
    <property type="term" value="P:protein processing involved in protein targeting to mitochondrion"/>
    <property type="evidence" value="ECO:0007669"/>
    <property type="project" value="TreeGrafter"/>
</dbReference>
<evidence type="ECO:0000313" key="12">
    <source>
        <dbReference type="Proteomes" id="UP000501346"/>
    </source>
</evidence>
<dbReference type="GO" id="GO:0042720">
    <property type="term" value="C:mitochondrial inner membrane peptidase complex"/>
    <property type="evidence" value="ECO:0007669"/>
    <property type="project" value="TreeGrafter"/>
</dbReference>
<keyword evidence="5 9" id="KW-0496">Mitochondrion</keyword>
<organism evidence="11 12">
    <name type="scientific">Saccharomyces pastorianus</name>
    <name type="common">Lager yeast</name>
    <name type="synonym">Saccharomyces cerevisiae x Saccharomyces eubayanus</name>
    <dbReference type="NCBI Taxonomy" id="27292"/>
    <lineage>
        <taxon>Eukaryota</taxon>
        <taxon>Fungi</taxon>
        <taxon>Dikarya</taxon>
        <taxon>Ascomycota</taxon>
        <taxon>Saccharomycotina</taxon>
        <taxon>Saccharomycetes</taxon>
        <taxon>Saccharomycetales</taxon>
        <taxon>Saccharomycetaceae</taxon>
        <taxon>Saccharomyces</taxon>
    </lineage>
</organism>
<dbReference type="EC" id="3.4.21.-" evidence="9"/>
<dbReference type="PROSITE" id="PS00501">
    <property type="entry name" value="SPASE_I_1"/>
    <property type="match status" value="1"/>
</dbReference>
<dbReference type="GO" id="GO:0006465">
    <property type="term" value="P:signal peptide processing"/>
    <property type="evidence" value="ECO:0007669"/>
    <property type="project" value="InterPro"/>
</dbReference>
<keyword evidence="3 9" id="KW-0999">Mitochondrion inner membrane</keyword>
<dbReference type="Proteomes" id="UP000501346">
    <property type="component" value="Chromosome ScXIII"/>
</dbReference>
<dbReference type="AlphaFoldDB" id="A0A6C1DX88"/>
<feature type="active site" evidence="8">
    <location>
        <position position="40"/>
    </location>
</feature>
<dbReference type="PANTHER" id="PTHR12383:SF16">
    <property type="entry name" value="MITOCHONDRIAL INNER MEMBRANE PROTEASE SUBUNIT 1"/>
    <property type="match status" value="1"/>
</dbReference>
<evidence type="ECO:0000259" key="10">
    <source>
        <dbReference type="Pfam" id="PF10502"/>
    </source>
</evidence>
<dbReference type="SUPFAM" id="SSF51306">
    <property type="entry name" value="LexA/Signal peptidase"/>
    <property type="match status" value="1"/>
</dbReference>
<dbReference type="InterPro" id="IPR019756">
    <property type="entry name" value="Pept_S26A_signal_pept_1_Ser-AS"/>
</dbReference>
<dbReference type="InterPro" id="IPR052064">
    <property type="entry name" value="Mito_IMP1_subunit"/>
</dbReference>
<feature type="active site" evidence="8">
    <location>
        <position position="84"/>
    </location>
</feature>
<keyword evidence="12" id="KW-1185">Reference proteome</keyword>
<dbReference type="CDD" id="cd06530">
    <property type="entry name" value="S26_SPase_I"/>
    <property type="match status" value="1"/>
</dbReference>
<dbReference type="Pfam" id="PF10502">
    <property type="entry name" value="Peptidase_S26"/>
    <property type="match status" value="1"/>
</dbReference>
<proteinExistence type="inferred from homology"/>
<dbReference type="InterPro" id="IPR036286">
    <property type="entry name" value="LexA/Signal_pep-like_sf"/>
</dbReference>
<feature type="domain" description="Peptidase S26" evidence="10">
    <location>
        <begin position="17"/>
        <end position="155"/>
    </location>
</feature>
<accession>A0A6C1DX88</accession>
<dbReference type="PRINTS" id="PR00727">
    <property type="entry name" value="LEADERPTASE"/>
</dbReference>
<evidence type="ECO:0000256" key="4">
    <source>
        <dbReference type="ARBA" id="ARBA00022801"/>
    </source>
</evidence>
<evidence type="ECO:0000256" key="1">
    <source>
        <dbReference type="ARBA" id="ARBA00004273"/>
    </source>
</evidence>
<dbReference type="PANTHER" id="PTHR12383">
    <property type="entry name" value="PROTEASE FAMILY S26 MITOCHONDRIAL INNER MEMBRANE PROTEASE-RELATED"/>
    <property type="match status" value="1"/>
</dbReference>
<dbReference type="SMR" id="A0A6C1DX88"/>
<evidence type="ECO:0000256" key="7">
    <source>
        <dbReference type="ARBA" id="ARBA00038445"/>
    </source>
</evidence>
<dbReference type="InterPro" id="IPR019533">
    <property type="entry name" value="Peptidase_S26"/>
</dbReference>
<evidence type="ECO:0000256" key="8">
    <source>
        <dbReference type="PIRSR" id="PIRSR600223-1"/>
    </source>
</evidence>
<dbReference type="InterPro" id="IPR000223">
    <property type="entry name" value="Pept_S26A_signal_pept_1"/>
</dbReference>
<keyword evidence="4 9" id="KW-0378">Hydrolase</keyword>
<evidence type="ECO:0000256" key="6">
    <source>
        <dbReference type="ARBA" id="ARBA00023136"/>
    </source>
</evidence>
<comment type="subcellular location">
    <subcellularLocation>
        <location evidence="1 9">Mitochondrion inner membrane</location>
    </subcellularLocation>
</comment>
<dbReference type="NCBIfam" id="TIGR02227">
    <property type="entry name" value="sigpep_I_bact"/>
    <property type="match status" value="1"/>
</dbReference>
<protein>
    <recommendedName>
        <fullName evidence="9">Mitochondrial inner membrane protease subunit</fullName>
        <ecNumber evidence="9">3.4.21.-</ecNumber>
    </recommendedName>
</protein>